<dbReference type="InterPro" id="IPR036582">
    <property type="entry name" value="Mao_N_sf"/>
</dbReference>
<dbReference type="PANTHER" id="PTHR45982">
    <property type="entry name" value="REGULATOR OF CHROMOSOME CONDENSATION"/>
    <property type="match status" value="1"/>
</dbReference>
<comment type="caution">
    <text evidence="3">The sequence shown here is derived from an EMBL/GenBank/DDBJ whole genome shotgun (WGS) entry which is preliminary data.</text>
</comment>
<proteinExistence type="predicted"/>
<feature type="signal peptide" evidence="1">
    <location>
        <begin position="1"/>
        <end position="26"/>
    </location>
</feature>
<dbReference type="Pfam" id="PF00415">
    <property type="entry name" value="RCC1"/>
    <property type="match status" value="1"/>
</dbReference>
<reference evidence="3 4" key="1">
    <citation type="submission" date="2019-05" db="EMBL/GenBank/DDBJ databases">
        <authorList>
            <person name="Narsing Rao M.P."/>
            <person name="Li W.J."/>
        </authorList>
    </citation>
    <scope>NUCLEOTIDE SEQUENCE [LARGE SCALE GENOMIC DNA]</scope>
    <source>
        <strain evidence="3 4">SYSU_K30003</strain>
    </source>
</reference>
<dbReference type="InterPro" id="IPR012854">
    <property type="entry name" value="Cu_amine_oxidase-like_N"/>
</dbReference>
<accession>A0A5R9GA38</accession>
<dbReference type="InterPro" id="IPR051553">
    <property type="entry name" value="Ran_GTPase-activating"/>
</dbReference>
<dbReference type="SUPFAM" id="SSF55383">
    <property type="entry name" value="Copper amine oxidase, domain N"/>
    <property type="match status" value="1"/>
</dbReference>
<dbReference type="OrthoDB" id="27389at2"/>
<dbReference type="Pfam" id="PF07833">
    <property type="entry name" value="Cu_amine_oxidN1"/>
    <property type="match status" value="1"/>
</dbReference>
<organism evidence="3 4">
    <name type="scientific">Paenibacillus antri</name>
    <dbReference type="NCBI Taxonomy" id="2582848"/>
    <lineage>
        <taxon>Bacteria</taxon>
        <taxon>Bacillati</taxon>
        <taxon>Bacillota</taxon>
        <taxon>Bacilli</taxon>
        <taxon>Bacillales</taxon>
        <taxon>Paenibacillaceae</taxon>
        <taxon>Paenibacillus</taxon>
    </lineage>
</organism>
<dbReference type="RefSeq" id="WP_138197016.1">
    <property type="nucleotide sequence ID" value="NZ_VCIW01000020.1"/>
</dbReference>
<dbReference type="Gene3D" id="2.130.10.30">
    <property type="entry name" value="Regulator of chromosome condensation 1/beta-lactamase-inhibitor protein II"/>
    <property type="match status" value="1"/>
</dbReference>
<dbReference type="Proteomes" id="UP000309676">
    <property type="component" value="Unassembled WGS sequence"/>
</dbReference>
<dbReference type="GO" id="GO:0005085">
    <property type="term" value="F:guanyl-nucleotide exchange factor activity"/>
    <property type="evidence" value="ECO:0007669"/>
    <property type="project" value="TreeGrafter"/>
</dbReference>
<dbReference type="SUPFAM" id="SSF50985">
    <property type="entry name" value="RCC1/BLIP-II"/>
    <property type="match status" value="1"/>
</dbReference>
<feature type="chain" id="PRO_5024324681" description="Copper amine oxidase-like N-terminal domain-containing protein" evidence="1">
    <location>
        <begin position="27"/>
        <end position="496"/>
    </location>
</feature>
<name>A0A5R9GA38_9BACL</name>
<dbReference type="AlphaFoldDB" id="A0A5R9GA38"/>
<keyword evidence="1" id="KW-0732">Signal</keyword>
<evidence type="ECO:0000256" key="1">
    <source>
        <dbReference type="SAM" id="SignalP"/>
    </source>
</evidence>
<dbReference type="GO" id="GO:0005737">
    <property type="term" value="C:cytoplasm"/>
    <property type="evidence" value="ECO:0007669"/>
    <property type="project" value="TreeGrafter"/>
</dbReference>
<dbReference type="EMBL" id="VCIW01000020">
    <property type="protein sequence ID" value="TLS49573.1"/>
    <property type="molecule type" value="Genomic_DNA"/>
</dbReference>
<evidence type="ECO:0000313" key="3">
    <source>
        <dbReference type="EMBL" id="TLS49573.1"/>
    </source>
</evidence>
<dbReference type="InterPro" id="IPR009091">
    <property type="entry name" value="RCC1/BLIP-II"/>
</dbReference>
<gene>
    <name evidence="3" type="ORF">FE782_24600</name>
</gene>
<keyword evidence="4" id="KW-1185">Reference proteome</keyword>
<evidence type="ECO:0000313" key="4">
    <source>
        <dbReference type="Proteomes" id="UP000309676"/>
    </source>
</evidence>
<sequence length="496" mass="55742">MKRWIARLLFAVFLTVPFVCTPVADASNISSFGTSHLIKPDGSYWMWGDRRTVPTQLVELSDVKKAVQDYVVTEEGKVYLVSKQFYSLEYEVYPVKALHHLEEVYYGYGRSLFLDREGKVYAAPKEPEQDLSIPDRLDRIQPMAAMDDVKDIGGYVVESHRHPWVYQPMWLFLKNDGTVWRGQADADAWERVPLLDGTVDIDRNLALKEDGSVWTLPTAWSEDGPGEPEQVAALQGIESIHTNGRSSVAVDNQGQVWFWGATVTGFSDGTTPHDHKTPILLEQIDLATHAYVVDRSLIVHTLDDRVLEASINVEKLDGSLSFRLLASNIQHLEAAWSHIIMQQEDGTLFGWGANDRAQLGTGNYESAFERPVALQRPISLRLNEKPVQLANGIMLQGGQAFIPLRSVFEQLGATISWDHPTQTVTIQRTGMDHPDLMIEIHYANGEVLLNGQLVELENEPFIINGSAYLPLRFISETLGAQVDWNQPEESIHIIAE</sequence>
<evidence type="ECO:0000259" key="2">
    <source>
        <dbReference type="Pfam" id="PF07833"/>
    </source>
</evidence>
<dbReference type="Gene3D" id="3.30.457.10">
    <property type="entry name" value="Copper amine oxidase-like, N-terminal domain"/>
    <property type="match status" value="1"/>
</dbReference>
<dbReference type="PANTHER" id="PTHR45982:SF1">
    <property type="entry name" value="REGULATOR OF CHROMOSOME CONDENSATION"/>
    <property type="match status" value="1"/>
</dbReference>
<feature type="domain" description="Copper amine oxidase-like N-terminal" evidence="2">
    <location>
        <begin position="382"/>
        <end position="493"/>
    </location>
</feature>
<protein>
    <recommendedName>
        <fullName evidence="2">Copper amine oxidase-like N-terminal domain-containing protein</fullName>
    </recommendedName>
</protein>
<dbReference type="InterPro" id="IPR000408">
    <property type="entry name" value="Reg_chr_condens"/>
</dbReference>